<dbReference type="SUPFAM" id="SSF53850">
    <property type="entry name" value="Periplasmic binding protein-like II"/>
    <property type="match status" value="1"/>
</dbReference>
<sequence length="319" mass="34659">MTGSYGKFEREGRMQLQAIIYFNELVRSRSIRQAAEALGVSPMAVSRQLENLEAYFDAPLVERGARGIVLTAAGSLLAERTLGVIRDLESARQVIDDLRDLKAGHVSLHVNGAVISAILAPALAEFYALYPAISIAVTVSSAEAAIRAVAAGETDLAVTMFSPKDGETETLIELPVLHQPVMAPDHPLAAEATVTLAAIRDHAVAMPDRAFSIRRDFDARQRAAGLEPMDATFETSSLELQKELARSGAAVLILPAMTVAREIREKALVVRPFEKRAEISTDIRLVRPDGPTPTFAAKRLADFLKTFLRAHDRRVQPGD</sequence>
<dbReference type="PROSITE" id="PS50931">
    <property type="entry name" value="HTH_LYSR"/>
    <property type="match status" value="1"/>
</dbReference>
<dbReference type="SUPFAM" id="SSF46785">
    <property type="entry name" value="Winged helix' DNA-binding domain"/>
    <property type="match status" value="1"/>
</dbReference>
<dbReference type="PANTHER" id="PTHR30419">
    <property type="entry name" value="HTH-TYPE TRANSCRIPTIONAL REGULATOR YBHD"/>
    <property type="match status" value="1"/>
</dbReference>
<dbReference type="InterPro" id="IPR036388">
    <property type="entry name" value="WH-like_DNA-bd_sf"/>
</dbReference>
<evidence type="ECO:0000259" key="5">
    <source>
        <dbReference type="PROSITE" id="PS50931"/>
    </source>
</evidence>
<keyword evidence="2" id="KW-0805">Transcription regulation</keyword>
<dbReference type="Pfam" id="PF00126">
    <property type="entry name" value="HTH_1"/>
    <property type="match status" value="1"/>
</dbReference>
<dbReference type="PANTHER" id="PTHR30419:SF8">
    <property type="entry name" value="NITROGEN ASSIMILATION TRANSCRIPTIONAL ACTIVATOR-RELATED"/>
    <property type="match status" value="1"/>
</dbReference>
<dbReference type="EMBL" id="CP066786">
    <property type="protein sequence ID" value="QQM32725.1"/>
    <property type="molecule type" value="Genomic_DNA"/>
</dbReference>
<dbReference type="KEGG" id="mlut:JET14_16765"/>
<dbReference type="InterPro" id="IPR050950">
    <property type="entry name" value="HTH-type_LysR_regulators"/>
</dbReference>
<gene>
    <name evidence="6" type="ORF">JET14_16765</name>
</gene>
<dbReference type="AlphaFoldDB" id="A0A7T7HNZ2"/>
<dbReference type="Gene3D" id="3.40.190.290">
    <property type="match status" value="1"/>
</dbReference>
<evidence type="ECO:0000313" key="7">
    <source>
        <dbReference type="Proteomes" id="UP000596083"/>
    </source>
</evidence>
<keyword evidence="4" id="KW-0804">Transcription</keyword>
<name>A0A7T7HNZ2_9HYPH</name>
<dbReference type="Proteomes" id="UP000596083">
    <property type="component" value="Chromosome"/>
</dbReference>
<proteinExistence type="inferred from homology"/>
<evidence type="ECO:0000256" key="3">
    <source>
        <dbReference type="ARBA" id="ARBA00023125"/>
    </source>
</evidence>
<keyword evidence="3" id="KW-0238">DNA-binding</keyword>
<dbReference type="Gene3D" id="1.10.10.10">
    <property type="entry name" value="Winged helix-like DNA-binding domain superfamily/Winged helix DNA-binding domain"/>
    <property type="match status" value="1"/>
</dbReference>
<dbReference type="GO" id="GO:0005829">
    <property type="term" value="C:cytosol"/>
    <property type="evidence" value="ECO:0007669"/>
    <property type="project" value="TreeGrafter"/>
</dbReference>
<dbReference type="GO" id="GO:0003700">
    <property type="term" value="F:DNA-binding transcription factor activity"/>
    <property type="evidence" value="ECO:0007669"/>
    <property type="project" value="InterPro"/>
</dbReference>
<dbReference type="InterPro" id="IPR036390">
    <property type="entry name" value="WH_DNA-bd_sf"/>
</dbReference>
<protein>
    <submittedName>
        <fullName evidence="6">LysR family transcriptional regulator</fullName>
    </submittedName>
</protein>
<evidence type="ECO:0000256" key="4">
    <source>
        <dbReference type="ARBA" id="ARBA00023163"/>
    </source>
</evidence>
<feature type="domain" description="HTH lysR-type" evidence="5">
    <location>
        <begin position="14"/>
        <end position="71"/>
    </location>
</feature>
<evidence type="ECO:0000313" key="6">
    <source>
        <dbReference type="EMBL" id="QQM32725.1"/>
    </source>
</evidence>
<organism evidence="6 7">
    <name type="scientific">Martelella lutilitoris</name>
    <dbReference type="NCBI Taxonomy" id="2583532"/>
    <lineage>
        <taxon>Bacteria</taxon>
        <taxon>Pseudomonadati</taxon>
        <taxon>Pseudomonadota</taxon>
        <taxon>Alphaproteobacteria</taxon>
        <taxon>Hyphomicrobiales</taxon>
        <taxon>Aurantimonadaceae</taxon>
        <taxon>Martelella</taxon>
    </lineage>
</organism>
<reference evidence="6 7" key="1">
    <citation type="submission" date="2020-12" db="EMBL/GenBank/DDBJ databases">
        <authorList>
            <person name="Zheng R.K."/>
            <person name="Sun C.M."/>
        </authorList>
    </citation>
    <scope>NUCLEOTIDE SEQUENCE [LARGE SCALE GENOMIC DNA]</scope>
    <source>
        <strain evidence="6 7">ZRK001</strain>
    </source>
</reference>
<dbReference type="Pfam" id="PF03466">
    <property type="entry name" value="LysR_substrate"/>
    <property type="match status" value="1"/>
</dbReference>
<dbReference type="InterPro" id="IPR005119">
    <property type="entry name" value="LysR_subst-bd"/>
</dbReference>
<dbReference type="InterPro" id="IPR000847">
    <property type="entry name" value="LysR_HTH_N"/>
</dbReference>
<evidence type="ECO:0000256" key="2">
    <source>
        <dbReference type="ARBA" id="ARBA00023015"/>
    </source>
</evidence>
<comment type="similarity">
    <text evidence="1">Belongs to the LysR transcriptional regulatory family.</text>
</comment>
<evidence type="ECO:0000256" key="1">
    <source>
        <dbReference type="ARBA" id="ARBA00009437"/>
    </source>
</evidence>
<accession>A0A7T7HNZ2</accession>
<dbReference type="GO" id="GO:0003677">
    <property type="term" value="F:DNA binding"/>
    <property type="evidence" value="ECO:0007669"/>
    <property type="project" value="UniProtKB-KW"/>
</dbReference>